<evidence type="ECO:0000256" key="1">
    <source>
        <dbReference type="SAM" id="Phobius"/>
    </source>
</evidence>
<protein>
    <recommendedName>
        <fullName evidence="4">DUF3096 domain-containing protein</fullName>
    </recommendedName>
</protein>
<name>A0A521G563_9BACT</name>
<evidence type="ECO:0000313" key="2">
    <source>
        <dbReference type="EMBL" id="TAA76133.1"/>
    </source>
</evidence>
<reference evidence="2" key="1">
    <citation type="submission" date="2017-07" db="EMBL/GenBank/DDBJ databases">
        <title>The cable genome - Insights into the physiology and evolution of filamentous bacteria capable of sulfide oxidation via long distance electron transfer.</title>
        <authorList>
            <person name="Thorup C."/>
            <person name="Bjerg J.T."/>
            <person name="Schreiber L."/>
            <person name="Nielsen L.P."/>
            <person name="Kjeldsen K.U."/>
            <person name="Boesen T."/>
            <person name="Boggild A."/>
            <person name="Meysman F."/>
            <person name="Geelhoed J."/>
            <person name="Schramm A."/>
        </authorList>
    </citation>
    <scope>NUCLEOTIDE SEQUENCE [LARGE SCALE GENOMIC DNA]</scope>
    <source>
        <strain evidence="2">GS</strain>
    </source>
</reference>
<dbReference type="EMBL" id="NQJD01000001">
    <property type="protein sequence ID" value="TAA76133.1"/>
    <property type="molecule type" value="Genomic_DNA"/>
</dbReference>
<sequence>MNLHLHFAVEYLLAIIAGIAILITPKLLNYIVAIYLIIVGVIGILGLKI</sequence>
<keyword evidence="1" id="KW-0472">Membrane</keyword>
<accession>A0A521G563</accession>
<keyword evidence="1" id="KW-0812">Transmembrane</keyword>
<dbReference type="InterPro" id="IPR021446">
    <property type="entry name" value="DUF3096"/>
</dbReference>
<dbReference type="AlphaFoldDB" id="A0A521G563"/>
<comment type="caution">
    <text evidence="2">The sequence shown here is derived from an EMBL/GenBank/DDBJ whole genome shotgun (WGS) entry which is preliminary data.</text>
</comment>
<organism evidence="2 3">
    <name type="scientific">Candidatus Electronema aureum</name>
    <dbReference type="NCBI Taxonomy" id="2005002"/>
    <lineage>
        <taxon>Bacteria</taxon>
        <taxon>Pseudomonadati</taxon>
        <taxon>Thermodesulfobacteriota</taxon>
        <taxon>Desulfobulbia</taxon>
        <taxon>Desulfobulbales</taxon>
        <taxon>Desulfobulbaceae</taxon>
        <taxon>Candidatus Electronema</taxon>
    </lineage>
</organism>
<evidence type="ECO:0000313" key="3">
    <source>
        <dbReference type="Proteomes" id="UP000316238"/>
    </source>
</evidence>
<evidence type="ECO:0008006" key="4">
    <source>
        <dbReference type="Google" id="ProtNLM"/>
    </source>
</evidence>
<feature type="transmembrane region" description="Helical" evidence="1">
    <location>
        <begin position="30"/>
        <end position="47"/>
    </location>
</feature>
<dbReference type="Pfam" id="PF11295">
    <property type="entry name" value="DUF3096"/>
    <property type="match status" value="1"/>
</dbReference>
<proteinExistence type="predicted"/>
<keyword evidence="1" id="KW-1133">Transmembrane helix</keyword>
<keyword evidence="3" id="KW-1185">Reference proteome</keyword>
<dbReference type="Proteomes" id="UP000316238">
    <property type="component" value="Unassembled WGS sequence"/>
</dbReference>
<gene>
    <name evidence="2" type="ORF">CDV28_10128</name>
</gene>
<feature type="transmembrane region" description="Helical" evidence="1">
    <location>
        <begin position="7"/>
        <end position="24"/>
    </location>
</feature>